<evidence type="ECO:0000256" key="17">
    <source>
        <dbReference type="ARBA" id="ARBA00031175"/>
    </source>
</evidence>
<dbReference type="PANTHER" id="PTHR21022:SF19">
    <property type="entry name" value="PREPHENATE DEHYDRATASE-RELATED"/>
    <property type="match status" value="1"/>
</dbReference>
<keyword evidence="10" id="KW-0021">Allosteric enzyme</keyword>
<dbReference type="GO" id="GO:0005737">
    <property type="term" value="C:cytoplasm"/>
    <property type="evidence" value="ECO:0007669"/>
    <property type="project" value="UniProtKB-SubCell"/>
</dbReference>
<dbReference type="GO" id="GO:0046417">
    <property type="term" value="P:chorismate metabolic process"/>
    <property type="evidence" value="ECO:0007669"/>
    <property type="project" value="InterPro"/>
</dbReference>
<dbReference type="Gene3D" id="3.40.190.10">
    <property type="entry name" value="Periplasmic binding protein-like II"/>
    <property type="match status" value="2"/>
</dbReference>
<dbReference type="InterPro" id="IPR008242">
    <property type="entry name" value="Chor_mutase/pphenate_deHydtase"/>
</dbReference>
<keyword evidence="9" id="KW-0963">Cytoplasm</keyword>
<dbReference type="NCBIfam" id="TIGR01797">
    <property type="entry name" value="CM_P_1"/>
    <property type="match status" value="1"/>
</dbReference>
<comment type="subcellular location">
    <subcellularLocation>
        <location evidence="3">Cytoplasm</location>
    </subcellularLocation>
</comment>
<reference evidence="20 21" key="1">
    <citation type="submission" date="2019-07" db="EMBL/GenBank/DDBJ databases">
        <title>Buchnera limit thermal tolerance of host aphids.</title>
        <authorList>
            <person name="Zhang B."/>
            <person name="Moran N."/>
        </authorList>
    </citation>
    <scope>NUCLEOTIDE SEQUENCE [LARGE SCALE GENOMIC DNA]</scope>
    <source>
        <strain evidence="20 21">Ago-UT1</strain>
    </source>
</reference>
<dbReference type="InterPro" id="IPR002701">
    <property type="entry name" value="CM_II_prokaryot"/>
</dbReference>
<evidence type="ECO:0000256" key="10">
    <source>
        <dbReference type="ARBA" id="ARBA00022533"/>
    </source>
</evidence>
<dbReference type="SUPFAM" id="SSF55021">
    <property type="entry name" value="ACT-like"/>
    <property type="match status" value="1"/>
</dbReference>
<dbReference type="InterPro" id="IPR036979">
    <property type="entry name" value="CM_dom_sf"/>
</dbReference>
<evidence type="ECO:0000256" key="7">
    <source>
        <dbReference type="ARBA" id="ARBA00013147"/>
    </source>
</evidence>
<dbReference type="UniPathway" id="UPA00121">
    <property type="reaction ID" value="UER00345"/>
</dbReference>
<evidence type="ECO:0000256" key="6">
    <source>
        <dbReference type="ARBA" id="ARBA00012404"/>
    </source>
</evidence>
<dbReference type="InterPro" id="IPR036263">
    <property type="entry name" value="Chorismate_II_sf"/>
</dbReference>
<comment type="pathway">
    <text evidence="4">Amino-acid biosynthesis; L-phenylalanine biosynthesis; phenylpyruvate from prephenate: step 1/1.</text>
</comment>
<evidence type="ECO:0000256" key="14">
    <source>
        <dbReference type="ARBA" id="ARBA00023235"/>
    </source>
</evidence>
<evidence type="ECO:0000256" key="4">
    <source>
        <dbReference type="ARBA" id="ARBA00004741"/>
    </source>
</evidence>
<dbReference type="OrthoDB" id="9802281at2"/>
<evidence type="ECO:0000256" key="3">
    <source>
        <dbReference type="ARBA" id="ARBA00004496"/>
    </source>
</evidence>
<dbReference type="EC" id="5.4.99.5" evidence="6"/>
<dbReference type="PROSITE" id="PS00857">
    <property type="entry name" value="PREPHENATE_DEHYDR_1"/>
    <property type="match status" value="1"/>
</dbReference>
<dbReference type="Pfam" id="PF00800">
    <property type="entry name" value="PDT"/>
    <property type="match status" value="1"/>
</dbReference>
<dbReference type="SUPFAM" id="SSF48600">
    <property type="entry name" value="Chorismate mutase II"/>
    <property type="match status" value="1"/>
</dbReference>
<evidence type="ECO:0000256" key="15">
    <source>
        <dbReference type="ARBA" id="ARBA00023239"/>
    </source>
</evidence>
<dbReference type="InterPro" id="IPR010952">
    <property type="entry name" value="CM_P_1"/>
</dbReference>
<evidence type="ECO:0000256" key="19">
    <source>
        <dbReference type="ARBA" id="ARBA00047848"/>
    </source>
</evidence>
<dbReference type="AlphaFoldDB" id="A0A5J6Z9Y5"/>
<comment type="pathway">
    <text evidence="5">Metabolic intermediate biosynthesis; prephenate biosynthesis; prephenate from chorismate: step 1/1.</text>
</comment>
<dbReference type="Gene3D" id="3.30.70.260">
    <property type="match status" value="1"/>
</dbReference>
<dbReference type="GO" id="GO:0004106">
    <property type="term" value="F:chorismate mutase activity"/>
    <property type="evidence" value="ECO:0007669"/>
    <property type="project" value="UniProtKB-EC"/>
</dbReference>
<accession>A0A5J6Z9Y5</accession>
<dbReference type="PANTHER" id="PTHR21022">
    <property type="entry name" value="PREPHENATE DEHYDRATASE P PROTEIN"/>
    <property type="match status" value="1"/>
</dbReference>
<evidence type="ECO:0000256" key="18">
    <source>
        <dbReference type="ARBA" id="ARBA00031520"/>
    </source>
</evidence>
<evidence type="ECO:0000256" key="8">
    <source>
        <dbReference type="ARBA" id="ARBA00014401"/>
    </source>
</evidence>
<evidence type="ECO:0000256" key="1">
    <source>
        <dbReference type="ARBA" id="ARBA00000824"/>
    </source>
</evidence>
<dbReference type="PIRSF" id="PIRSF001500">
    <property type="entry name" value="Chor_mut_pdt_Ppr"/>
    <property type="match status" value="1"/>
</dbReference>
<evidence type="ECO:0000256" key="12">
    <source>
        <dbReference type="ARBA" id="ARBA00023141"/>
    </source>
</evidence>
<dbReference type="Pfam" id="PF01817">
    <property type="entry name" value="CM_2"/>
    <property type="match status" value="1"/>
</dbReference>
<dbReference type="PROSITE" id="PS51168">
    <property type="entry name" value="CHORISMATE_MUT_2"/>
    <property type="match status" value="1"/>
</dbReference>
<dbReference type="InterPro" id="IPR001086">
    <property type="entry name" value="Preph_deHydtase"/>
</dbReference>
<dbReference type="CDD" id="cd13631">
    <property type="entry name" value="PBP2_Ct-PDT_like"/>
    <property type="match status" value="1"/>
</dbReference>
<keyword evidence="15" id="KW-0456">Lyase</keyword>
<dbReference type="PROSITE" id="PS51171">
    <property type="entry name" value="PREPHENATE_DEHYDR_3"/>
    <property type="match status" value="1"/>
</dbReference>
<dbReference type="UniPathway" id="UPA00120">
    <property type="reaction ID" value="UER00203"/>
</dbReference>
<keyword evidence="12" id="KW-0057">Aromatic amino acid biosynthesis</keyword>
<evidence type="ECO:0000256" key="2">
    <source>
        <dbReference type="ARBA" id="ARBA00002364"/>
    </source>
</evidence>
<gene>
    <name evidence="20" type="ORF">FQV32_02180</name>
</gene>
<evidence type="ECO:0000313" key="21">
    <source>
        <dbReference type="Proteomes" id="UP000326914"/>
    </source>
</evidence>
<keyword evidence="11" id="KW-0028">Amino-acid biosynthesis</keyword>
<dbReference type="EC" id="4.2.1.51" evidence="7"/>
<comment type="function">
    <text evidence="2">Catalyzes the Claisen rearrangement of chorismate to prephenate and the decarboxylation/dehydration of prephenate to phenylpyruvate.</text>
</comment>
<dbReference type="GO" id="GO:0009094">
    <property type="term" value="P:L-phenylalanine biosynthetic process"/>
    <property type="evidence" value="ECO:0007669"/>
    <property type="project" value="UniProtKB-UniPathway"/>
</dbReference>
<evidence type="ECO:0000256" key="9">
    <source>
        <dbReference type="ARBA" id="ARBA00022490"/>
    </source>
</evidence>
<keyword evidence="16" id="KW-0511">Multifunctional enzyme</keyword>
<dbReference type="GO" id="GO:0004664">
    <property type="term" value="F:prephenate dehydratase activity"/>
    <property type="evidence" value="ECO:0007669"/>
    <property type="project" value="UniProtKB-EC"/>
</dbReference>
<dbReference type="SMART" id="SM00830">
    <property type="entry name" value="CM_2"/>
    <property type="match status" value="1"/>
</dbReference>
<comment type="catalytic activity">
    <reaction evidence="19">
        <text>prephenate + H(+) = 3-phenylpyruvate + CO2 + H2O</text>
        <dbReference type="Rhea" id="RHEA:21648"/>
        <dbReference type="ChEBI" id="CHEBI:15377"/>
        <dbReference type="ChEBI" id="CHEBI:15378"/>
        <dbReference type="ChEBI" id="CHEBI:16526"/>
        <dbReference type="ChEBI" id="CHEBI:18005"/>
        <dbReference type="ChEBI" id="CHEBI:29934"/>
        <dbReference type="EC" id="4.2.1.51"/>
    </reaction>
</comment>
<evidence type="ECO:0000256" key="16">
    <source>
        <dbReference type="ARBA" id="ARBA00023268"/>
    </source>
</evidence>
<keyword evidence="13" id="KW-0584">Phenylalanine biosynthesis</keyword>
<dbReference type="SUPFAM" id="SSF53850">
    <property type="entry name" value="Periplasmic binding protein-like II"/>
    <property type="match status" value="1"/>
</dbReference>
<proteinExistence type="predicted"/>
<evidence type="ECO:0000313" key="20">
    <source>
        <dbReference type="EMBL" id="QFQ32212.1"/>
    </source>
</evidence>
<dbReference type="RefSeq" id="WP_158346526.1">
    <property type="nucleotide sequence ID" value="NZ_CP042426.1"/>
</dbReference>
<dbReference type="InterPro" id="IPR018528">
    <property type="entry name" value="Preph_deHydtase_CS"/>
</dbReference>
<evidence type="ECO:0000256" key="13">
    <source>
        <dbReference type="ARBA" id="ARBA00023222"/>
    </source>
</evidence>
<name>A0A5J6Z9Y5_9GAMM</name>
<dbReference type="Gene3D" id="1.20.59.10">
    <property type="entry name" value="Chorismate mutase"/>
    <property type="match status" value="1"/>
</dbReference>
<dbReference type="FunFam" id="3.40.190.10:FF:000034">
    <property type="entry name" value="Chorismate mutase/prephenate dehydratase"/>
    <property type="match status" value="1"/>
</dbReference>
<sequence>MLSKNDLLNFRHKINNIDKKIVILLEKRKKLVLDIAKSKIQNNQPIRDINREKNLLSNLANLGRKKNLNTNYIKRLFTLIIEESVLTQKTLLEEFKNQKNENKTVISFLGSEGSYSHLAASKYGKHNIKKIIRRKCSNFEEVIQSVKNNESHYAILPIENSCSGPINEIFNILKNINLFIVGEIYVDINHCLLAIEKIELNTIKKIYSHSQPFKQCSNFINQFPNWKIEYTNSTTDAMKKIIQGNEKTNAVLGSEIGSKIYKLKILCKNISNIKNNITRFICLSKKPFKINSDQQLKTTIIFILKKETEEISKIIFSLEQKKIIVKILTFYDINKKEKIFYLDIEKKISCNTIQEIFNKIQRISKFIKILGCYPSENKTPF</sequence>
<keyword evidence="14 20" id="KW-0413">Isomerase</keyword>
<dbReference type="EMBL" id="CP042426">
    <property type="protein sequence ID" value="QFQ32212.1"/>
    <property type="molecule type" value="Genomic_DNA"/>
</dbReference>
<comment type="catalytic activity">
    <reaction evidence="1">
        <text>chorismate = prephenate</text>
        <dbReference type="Rhea" id="RHEA:13897"/>
        <dbReference type="ChEBI" id="CHEBI:29748"/>
        <dbReference type="ChEBI" id="CHEBI:29934"/>
        <dbReference type="EC" id="5.4.99.5"/>
    </reaction>
</comment>
<evidence type="ECO:0000256" key="11">
    <source>
        <dbReference type="ARBA" id="ARBA00022605"/>
    </source>
</evidence>
<dbReference type="InterPro" id="IPR045865">
    <property type="entry name" value="ACT-like_dom_sf"/>
</dbReference>
<evidence type="ECO:0000256" key="5">
    <source>
        <dbReference type="ARBA" id="ARBA00004817"/>
    </source>
</evidence>
<organism evidence="20 21">
    <name type="scientific">Buchnera aphidicola</name>
    <name type="common">Aphis gossypii</name>
    <dbReference type="NCBI Taxonomy" id="98785"/>
    <lineage>
        <taxon>Bacteria</taxon>
        <taxon>Pseudomonadati</taxon>
        <taxon>Pseudomonadota</taxon>
        <taxon>Gammaproteobacteria</taxon>
        <taxon>Enterobacterales</taxon>
        <taxon>Erwiniaceae</taxon>
        <taxon>Buchnera</taxon>
    </lineage>
</organism>
<protein>
    <recommendedName>
        <fullName evidence="8">Bifunctional chorismate mutase/prephenate dehydratase</fullName>
        <ecNumber evidence="7">4.2.1.51</ecNumber>
        <ecNumber evidence="6">5.4.99.5</ecNumber>
    </recommendedName>
    <alternativeName>
        <fullName evidence="18">Chorismate mutase-prephenate dehydratase</fullName>
    </alternativeName>
    <alternativeName>
        <fullName evidence="17">p-protein</fullName>
    </alternativeName>
</protein>
<dbReference type="Proteomes" id="UP000326914">
    <property type="component" value="Chromosome"/>
</dbReference>